<keyword evidence="4" id="KW-0812">Transmembrane</keyword>
<keyword evidence="8" id="KW-1185">Reference proteome</keyword>
<dbReference type="PROSITE" id="PS00018">
    <property type="entry name" value="EF_HAND_1"/>
    <property type="match status" value="1"/>
</dbReference>
<evidence type="ECO:0000313" key="8">
    <source>
        <dbReference type="Proteomes" id="UP001142055"/>
    </source>
</evidence>
<evidence type="ECO:0000313" key="7">
    <source>
        <dbReference type="EMBL" id="KAJ6220942.1"/>
    </source>
</evidence>
<dbReference type="PANTHER" id="PTHR47666:SF1">
    <property type="entry name" value="PROTEIN VASCULAR ASSOCIATED DEATH 1, CHLOROPLASTIC"/>
    <property type="match status" value="1"/>
</dbReference>
<dbReference type="PROSITE" id="PS50222">
    <property type="entry name" value="EF_HAND_2"/>
    <property type="match status" value="1"/>
</dbReference>
<keyword evidence="2" id="KW-0677">Repeat</keyword>
<feature type="transmembrane region" description="Helical" evidence="4">
    <location>
        <begin position="1353"/>
        <end position="1380"/>
    </location>
</feature>
<dbReference type="GO" id="GO:0005509">
    <property type="term" value="F:calcium ion binding"/>
    <property type="evidence" value="ECO:0007669"/>
    <property type="project" value="InterPro"/>
</dbReference>
<dbReference type="FunFam" id="1.10.8.270:FF:000002">
    <property type="entry name" value="TBC1 domain family member 9B"/>
    <property type="match status" value="1"/>
</dbReference>
<keyword evidence="3" id="KW-0106">Calcium</keyword>
<dbReference type="GO" id="GO:0003008">
    <property type="term" value="P:system process"/>
    <property type="evidence" value="ECO:0007669"/>
    <property type="project" value="UniProtKB-ARBA"/>
</dbReference>
<dbReference type="Proteomes" id="UP001142055">
    <property type="component" value="Chromosome 2"/>
</dbReference>
<dbReference type="InterPro" id="IPR018247">
    <property type="entry name" value="EF_Hand_1_Ca_BS"/>
</dbReference>
<sequence length="1476" mass="171709">MWVKLEQILIPNAFWVTERANPYFVLQRRLGHGKKSFSSLLVGTIDTVFDTKPPPYRILHQTTNSEISYLIAVSSKSEDILKDWEWIETNLMPTLVNFDNEKDTTNFIRCKIESLVQVVTDQISETSSGSTSSNNNDVDSAISKFTKLFGMPQEEKLVNYYSCSYFKGKFPRQGWIYLSINHLCFYSYIFGNEIKFVVKWIDIKEMELDNPRFFPNNILVITRTKKYLFSMFMKVSEVYSVMEQLANLAMKSLISDEKHYFSNESFNEFRLKSSRHSNTKKPRTSSILKRDLDARAMTENYKITFRLPLNEMLDGSLSCTLWTQFNKQHVWGKMYLSNNYICFESRVLSSLTLIIPLRDVRSVEKLDNNSSGHIWNKAIVFTLSKMNIIFAHIEEREFLIQKIVKLLAILENETKEGFDVLGRYNPLSKSWNIETPLNEKFSFADVSPEVNAKELVKLNLWNLHFIEYGRGISCYRVAKTRDLILQGIPDELRGELWMLYSGAINEKETNHGYYERLVEQSRDQHGVAADEIERDLHRSLPEHPAFQSSLGIDALRRVLNAYAFRNPNIGYCQAMNIVASVLLLYSNEEDAFWLLVALCERLLPDYYNKKVPHMLHSFSYGSASKRASQQTTEIKELIQESFTKFSFITANQIEKLRLKHRMKVVQNLTDNSIKNVVRTLQSYPLISKFLTYDEISAVYMILQEEQLKQQYWGRFNNTNIVPEKVDGHSSCYDVFKIDFEQFRCYFMQYFPWISDNTDFLVVRVFKFLDENMDGFVNLFELLVCMIIFTKADVEIRLRFLYAVHLVESLTIQRETSSSTINEKEVETASEATELLNQIESPSTPTTNFQLELKDTFLKKMPNMNEIQFINLWKTLFDIFTNQAYEQTIFDCVAKIGNDILRLGYLTAATNQSQTNSVGSEDFLNQSDSNSSFQTLSEDCDHIKIDSLSIQSFNSYSSVDPLGEMEDSNNQLKSVNHHHSDKLNRLNSLEADWEISFEQFFGILHTQQMLADLFEKKVDWSLVLGKLKNPDKTILERSMSISSTTIVLRLALRFSTYYNEILIRVEISTPVNAWRRVIEGVSLKKLNISSYTGDTFHESPLFLNFYHILINLLSEYQIFLFFIILDVSTAFILGRVCSCQLGKLCMIEKQKNDQIIYSQLLIQTESIQVSSYWTTAIYLLSPYSLLPCVAQTTSIIHNLLIALALLSATNGLRLISLLLLALLCLNSFYPLILLPAVILLIEQQKHLNFSKSDSFNLNSSRFSIFISTILFSIFYSSFLFGSFYIENGSFQFLQSTYMFMWTVSDLTPNIGLFWYFFTEMFDHFRDFFLWVFQINYFIYIIPLTINFWRNPSFLMTISLIIHCLFKPYPSVSDFALYLALLPQWTHLFENMKSTLVIVCTIVTCTVLAPILWYLWIILGTANSNFYFGITLAFNVAQIFLTTDLMFSYVKREFYLKNLQLYKLCKKADKTPKIELSF</sequence>
<dbReference type="InterPro" id="IPR004182">
    <property type="entry name" value="GRAM"/>
</dbReference>
<accession>A0A9Q0M8E2</accession>
<dbReference type="PANTHER" id="PTHR47666">
    <property type="entry name" value="PROTEIN VASCULAR ASSOCIATED DEATH 1, CHLOROPLASTIC"/>
    <property type="match status" value="1"/>
</dbReference>
<feature type="transmembrane region" description="Helical" evidence="4">
    <location>
        <begin position="1184"/>
        <end position="1207"/>
    </location>
</feature>
<dbReference type="GO" id="GO:0005096">
    <property type="term" value="F:GTPase activator activity"/>
    <property type="evidence" value="ECO:0007669"/>
    <property type="project" value="UniProtKB-KW"/>
</dbReference>
<comment type="caution">
    <text evidence="7">The sequence shown here is derived from an EMBL/GenBank/DDBJ whole genome shotgun (WGS) entry which is preliminary data.</text>
</comment>
<proteinExistence type="predicted"/>
<feature type="transmembrane region" description="Helical" evidence="4">
    <location>
        <begin position="1261"/>
        <end position="1284"/>
    </location>
</feature>
<keyword evidence="1" id="KW-0343">GTPase activation</keyword>
<dbReference type="Gene3D" id="1.10.8.270">
    <property type="entry name" value="putative rabgap domain of human tbc1 domain family member 14 like domains"/>
    <property type="match status" value="1"/>
</dbReference>
<dbReference type="Gene3D" id="1.10.238.10">
    <property type="entry name" value="EF-hand"/>
    <property type="match status" value="1"/>
</dbReference>
<dbReference type="EMBL" id="JAPWDV010000002">
    <property type="protein sequence ID" value="KAJ6220942.1"/>
    <property type="molecule type" value="Genomic_DNA"/>
</dbReference>
<feature type="transmembrane region" description="Helical" evidence="4">
    <location>
        <begin position="1423"/>
        <end position="1445"/>
    </location>
</feature>
<dbReference type="InterPro" id="IPR011992">
    <property type="entry name" value="EF-hand-dom_pair"/>
</dbReference>
<evidence type="ECO:0000256" key="4">
    <source>
        <dbReference type="SAM" id="Phobius"/>
    </source>
</evidence>
<feature type="transmembrane region" description="Helical" evidence="4">
    <location>
        <begin position="1392"/>
        <end position="1417"/>
    </location>
</feature>
<dbReference type="SMART" id="SM00568">
    <property type="entry name" value="GRAM"/>
    <property type="match status" value="2"/>
</dbReference>
<dbReference type="InterPro" id="IPR000195">
    <property type="entry name" value="Rab-GAP-TBC_dom"/>
</dbReference>
<dbReference type="SUPFAM" id="SSF47923">
    <property type="entry name" value="Ypt/Rab-GAP domain of gyp1p"/>
    <property type="match status" value="1"/>
</dbReference>
<protein>
    <recommendedName>
        <fullName evidence="9">TBC1 domain family member 9</fullName>
    </recommendedName>
</protein>
<evidence type="ECO:0000256" key="2">
    <source>
        <dbReference type="ARBA" id="ARBA00022737"/>
    </source>
</evidence>
<dbReference type="Pfam" id="PF02893">
    <property type="entry name" value="GRAM"/>
    <property type="match status" value="2"/>
</dbReference>
<feature type="domain" description="Rab-GAP TBC" evidence="5">
    <location>
        <begin position="487"/>
        <end position="719"/>
    </location>
</feature>
<dbReference type="SMART" id="SM00164">
    <property type="entry name" value="TBC"/>
    <property type="match status" value="1"/>
</dbReference>
<evidence type="ECO:0000256" key="1">
    <source>
        <dbReference type="ARBA" id="ARBA00022468"/>
    </source>
</evidence>
<evidence type="ECO:0000259" key="6">
    <source>
        <dbReference type="PROSITE" id="PS50222"/>
    </source>
</evidence>
<keyword evidence="4" id="KW-1133">Transmembrane helix</keyword>
<organism evidence="7 8">
    <name type="scientific">Blomia tropicalis</name>
    <name type="common">Mite</name>
    <dbReference type="NCBI Taxonomy" id="40697"/>
    <lineage>
        <taxon>Eukaryota</taxon>
        <taxon>Metazoa</taxon>
        <taxon>Ecdysozoa</taxon>
        <taxon>Arthropoda</taxon>
        <taxon>Chelicerata</taxon>
        <taxon>Arachnida</taxon>
        <taxon>Acari</taxon>
        <taxon>Acariformes</taxon>
        <taxon>Sarcoptiformes</taxon>
        <taxon>Astigmata</taxon>
        <taxon>Glycyphagoidea</taxon>
        <taxon>Echimyopodidae</taxon>
        <taxon>Blomia</taxon>
    </lineage>
</organism>
<feature type="transmembrane region" description="Helical" evidence="4">
    <location>
        <begin position="1213"/>
        <end position="1240"/>
    </location>
</feature>
<dbReference type="InterPro" id="IPR002048">
    <property type="entry name" value="EF_hand_dom"/>
</dbReference>
<gene>
    <name evidence="7" type="ORF">RDWZM_006754</name>
</gene>
<dbReference type="Pfam" id="PF00566">
    <property type="entry name" value="RabGAP-TBC"/>
    <property type="match status" value="1"/>
</dbReference>
<reference evidence="7" key="1">
    <citation type="submission" date="2022-12" db="EMBL/GenBank/DDBJ databases">
        <title>Genome assemblies of Blomia tropicalis.</title>
        <authorList>
            <person name="Cui Y."/>
        </authorList>
    </citation>
    <scope>NUCLEOTIDE SEQUENCE</scope>
    <source>
        <tissue evidence="7">Adult mites</tissue>
    </source>
</reference>
<dbReference type="FunFam" id="2.30.29.30:FF:000013">
    <property type="entry name" value="Putative TBC1 domain family member 8B"/>
    <property type="match status" value="1"/>
</dbReference>
<evidence type="ECO:0000259" key="5">
    <source>
        <dbReference type="PROSITE" id="PS50086"/>
    </source>
</evidence>
<keyword evidence="4" id="KW-0472">Membrane</keyword>
<dbReference type="Gene3D" id="2.30.29.30">
    <property type="entry name" value="Pleckstrin-homology domain (PH domain)/Phosphotyrosine-binding domain (PTB)"/>
    <property type="match status" value="2"/>
</dbReference>
<dbReference type="InterPro" id="IPR035969">
    <property type="entry name" value="Rab-GAP_TBC_sf"/>
</dbReference>
<dbReference type="InterPro" id="IPR011993">
    <property type="entry name" value="PH-like_dom_sf"/>
</dbReference>
<dbReference type="PROSITE" id="PS50086">
    <property type="entry name" value="TBC_RABGAP"/>
    <property type="match status" value="1"/>
</dbReference>
<feature type="domain" description="EF-hand" evidence="6">
    <location>
        <begin position="756"/>
        <end position="791"/>
    </location>
</feature>
<feature type="transmembrane region" description="Helical" evidence="4">
    <location>
        <begin position="1117"/>
        <end position="1136"/>
    </location>
</feature>
<dbReference type="Pfam" id="PF06728">
    <property type="entry name" value="PIG-U"/>
    <property type="match status" value="1"/>
</dbReference>
<feature type="transmembrane region" description="Helical" evidence="4">
    <location>
        <begin position="1326"/>
        <end position="1347"/>
    </location>
</feature>
<feature type="transmembrane region" description="Helical" evidence="4">
    <location>
        <begin position="1296"/>
        <end position="1314"/>
    </location>
</feature>
<name>A0A9Q0M8E2_BLOTA</name>
<evidence type="ECO:0008006" key="9">
    <source>
        <dbReference type="Google" id="ProtNLM"/>
    </source>
</evidence>
<evidence type="ECO:0000256" key="3">
    <source>
        <dbReference type="ARBA" id="ARBA00022837"/>
    </source>
</evidence>
<dbReference type="SUPFAM" id="SSF47473">
    <property type="entry name" value="EF-hand"/>
    <property type="match status" value="1"/>
</dbReference>